<dbReference type="Proteomes" id="UP001472677">
    <property type="component" value="Unassembled WGS sequence"/>
</dbReference>
<dbReference type="EMBL" id="JBBPBM010000020">
    <property type="protein sequence ID" value="KAK8552062.1"/>
    <property type="molecule type" value="Genomic_DNA"/>
</dbReference>
<sequence length="159" mass="18145">MSATRTMPLRTSLLQLVSASSMSYGSSSFNKFATTEQESGPTCKTFTICFLQNREKYQNSENIGEKRRRTRLVKRKESTPASPQRLEGFTGLLDMPINLEMGDKNAVSDRSKQRSSPKRVYKGEEDDPKLWFNWRFCRLEKKGYVSSPDVDKVSLGLTL</sequence>
<feature type="region of interest" description="Disordered" evidence="1">
    <location>
        <begin position="102"/>
        <end position="123"/>
    </location>
</feature>
<evidence type="ECO:0000256" key="1">
    <source>
        <dbReference type="SAM" id="MobiDB-lite"/>
    </source>
</evidence>
<feature type="chain" id="PRO_5045240855" evidence="2">
    <location>
        <begin position="20"/>
        <end position="159"/>
    </location>
</feature>
<gene>
    <name evidence="3" type="ORF">V6N12_040677</name>
</gene>
<feature type="compositionally biased region" description="Basic and acidic residues" evidence="1">
    <location>
        <begin position="102"/>
        <end position="112"/>
    </location>
</feature>
<evidence type="ECO:0000313" key="4">
    <source>
        <dbReference type="Proteomes" id="UP001472677"/>
    </source>
</evidence>
<feature type="region of interest" description="Disordered" evidence="1">
    <location>
        <begin position="59"/>
        <end position="87"/>
    </location>
</feature>
<organism evidence="3 4">
    <name type="scientific">Hibiscus sabdariffa</name>
    <name type="common">roselle</name>
    <dbReference type="NCBI Taxonomy" id="183260"/>
    <lineage>
        <taxon>Eukaryota</taxon>
        <taxon>Viridiplantae</taxon>
        <taxon>Streptophyta</taxon>
        <taxon>Embryophyta</taxon>
        <taxon>Tracheophyta</taxon>
        <taxon>Spermatophyta</taxon>
        <taxon>Magnoliopsida</taxon>
        <taxon>eudicotyledons</taxon>
        <taxon>Gunneridae</taxon>
        <taxon>Pentapetalae</taxon>
        <taxon>rosids</taxon>
        <taxon>malvids</taxon>
        <taxon>Malvales</taxon>
        <taxon>Malvaceae</taxon>
        <taxon>Malvoideae</taxon>
        <taxon>Hibiscus</taxon>
    </lineage>
</organism>
<reference evidence="3 4" key="1">
    <citation type="journal article" date="2024" name="G3 (Bethesda)">
        <title>Genome assembly of Hibiscus sabdariffa L. provides insights into metabolisms of medicinal natural products.</title>
        <authorList>
            <person name="Kim T."/>
        </authorList>
    </citation>
    <scope>NUCLEOTIDE SEQUENCE [LARGE SCALE GENOMIC DNA]</scope>
    <source>
        <strain evidence="3">TK-2024</strain>
        <tissue evidence="3">Old leaves</tissue>
    </source>
</reference>
<name>A0ABR2E4E0_9ROSI</name>
<comment type="caution">
    <text evidence="3">The sequence shown here is derived from an EMBL/GenBank/DDBJ whole genome shotgun (WGS) entry which is preliminary data.</text>
</comment>
<protein>
    <submittedName>
        <fullName evidence="3">Uncharacterized protein</fullName>
    </submittedName>
</protein>
<keyword evidence="4" id="KW-1185">Reference proteome</keyword>
<accession>A0ABR2E4E0</accession>
<feature type="signal peptide" evidence="2">
    <location>
        <begin position="1"/>
        <end position="19"/>
    </location>
</feature>
<evidence type="ECO:0000313" key="3">
    <source>
        <dbReference type="EMBL" id="KAK8552062.1"/>
    </source>
</evidence>
<proteinExistence type="predicted"/>
<evidence type="ECO:0000256" key="2">
    <source>
        <dbReference type="SAM" id="SignalP"/>
    </source>
</evidence>
<keyword evidence="2" id="KW-0732">Signal</keyword>